<dbReference type="Gene3D" id="1.10.533.10">
    <property type="entry name" value="Death Domain, Fas"/>
    <property type="match status" value="2"/>
</dbReference>
<dbReference type="EMBL" id="JAINUG010000266">
    <property type="protein sequence ID" value="KAJ8384700.1"/>
    <property type="molecule type" value="Genomic_DNA"/>
</dbReference>
<feature type="region of interest" description="Disordered" evidence="1">
    <location>
        <begin position="220"/>
        <end position="241"/>
    </location>
</feature>
<keyword evidence="4" id="KW-1185">Reference proteome</keyword>
<organism evidence="3 4">
    <name type="scientific">Aldrovandia affinis</name>
    <dbReference type="NCBI Taxonomy" id="143900"/>
    <lineage>
        <taxon>Eukaryota</taxon>
        <taxon>Metazoa</taxon>
        <taxon>Chordata</taxon>
        <taxon>Craniata</taxon>
        <taxon>Vertebrata</taxon>
        <taxon>Euteleostomi</taxon>
        <taxon>Actinopterygii</taxon>
        <taxon>Neopterygii</taxon>
        <taxon>Teleostei</taxon>
        <taxon>Notacanthiformes</taxon>
        <taxon>Halosauridae</taxon>
        <taxon>Aldrovandia</taxon>
    </lineage>
</organism>
<accession>A0AAD7RIH4</accession>
<sequence>MAGVPSLLVSTLDQLLADPLKRFRWNLSHDVPKGFKHIPRGQLENRDVPDTVDQLLSAYGKEGAVVVTLHTLKKIDQNDLAQGLEKDYRKRLSSGWAGPPDLLADPLKRFRWNLSHDVPKGFKHIPRSQLENRDVPDTVDQLLSAYGKKGAVVVTLHTLKKIDQNDLAQGLEKDYRKNTRTHSDTATGRWHRTTAALRSCTCVLRLTCGKPLSPCCHSEPLGPSSEADPPGPPPLTLDQDVPAEEVTQAASGLRGATHKLLPSSH</sequence>
<evidence type="ECO:0000259" key="2">
    <source>
        <dbReference type="PROSITE" id="PS50824"/>
    </source>
</evidence>
<evidence type="ECO:0000313" key="3">
    <source>
        <dbReference type="EMBL" id="KAJ8384700.1"/>
    </source>
</evidence>
<dbReference type="Proteomes" id="UP001221898">
    <property type="component" value="Unassembled WGS sequence"/>
</dbReference>
<dbReference type="SUPFAM" id="SSF47986">
    <property type="entry name" value="DEATH domain"/>
    <property type="match status" value="2"/>
</dbReference>
<gene>
    <name evidence="3" type="ORF">AAFF_G00199060</name>
</gene>
<dbReference type="PROSITE" id="PS50824">
    <property type="entry name" value="DAPIN"/>
    <property type="match status" value="2"/>
</dbReference>
<protein>
    <recommendedName>
        <fullName evidence="2">Pyrin domain-containing protein</fullName>
    </recommendedName>
</protein>
<evidence type="ECO:0000313" key="4">
    <source>
        <dbReference type="Proteomes" id="UP001221898"/>
    </source>
</evidence>
<feature type="domain" description="Pyrin" evidence="2">
    <location>
        <begin position="101"/>
        <end position="177"/>
    </location>
</feature>
<name>A0AAD7RIH4_9TELE</name>
<evidence type="ECO:0000256" key="1">
    <source>
        <dbReference type="SAM" id="MobiDB-lite"/>
    </source>
</evidence>
<feature type="domain" description="Pyrin" evidence="2">
    <location>
        <begin position="1"/>
        <end position="90"/>
    </location>
</feature>
<dbReference type="Pfam" id="PF02758">
    <property type="entry name" value="PYRIN"/>
    <property type="match status" value="2"/>
</dbReference>
<dbReference type="InterPro" id="IPR004020">
    <property type="entry name" value="DAPIN"/>
</dbReference>
<dbReference type="InterPro" id="IPR011029">
    <property type="entry name" value="DEATH-like_dom_sf"/>
</dbReference>
<dbReference type="AlphaFoldDB" id="A0AAD7RIH4"/>
<comment type="caution">
    <text evidence="3">The sequence shown here is derived from an EMBL/GenBank/DDBJ whole genome shotgun (WGS) entry which is preliminary data.</text>
</comment>
<dbReference type="SMART" id="SM01289">
    <property type="entry name" value="PYRIN"/>
    <property type="match status" value="2"/>
</dbReference>
<reference evidence="3" key="1">
    <citation type="journal article" date="2023" name="Science">
        <title>Genome structures resolve the early diversification of teleost fishes.</title>
        <authorList>
            <person name="Parey E."/>
            <person name="Louis A."/>
            <person name="Montfort J."/>
            <person name="Bouchez O."/>
            <person name="Roques C."/>
            <person name="Iampietro C."/>
            <person name="Lluch J."/>
            <person name="Castinel A."/>
            <person name="Donnadieu C."/>
            <person name="Desvignes T."/>
            <person name="Floi Bucao C."/>
            <person name="Jouanno E."/>
            <person name="Wen M."/>
            <person name="Mejri S."/>
            <person name="Dirks R."/>
            <person name="Jansen H."/>
            <person name="Henkel C."/>
            <person name="Chen W.J."/>
            <person name="Zahm M."/>
            <person name="Cabau C."/>
            <person name="Klopp C."/>
            <person name="Thompson A.W."/>
            <person name="Robinson-Rechavi M."/>
            <person name="Braasch I."/>
            <person name="Lecointre G."/>
            <person name="Bobe J."/>
            <person name="Postlethwait J.H."/>
            <person name="Berthelot C."/>
            <person name="Roest Crollius H."/>
            <person name="Guiguen Y."/>
        </authorList>
    </citation>
    <scope>NUCLEOTIDE SEQUENCE</scope>
    <source>
        <strain evidence="3">NC1722</strain>
    </source>
</reference>
<dbReference type="CDD" id="cd08321">
    <property type="entry name" value="Pyrin_ASC-like"/>
    <property type="match status" value="2"/>
</dbReference>
<proteinExistence type="predicted"/>